<feature type="region of interest" description="Disordered" evidence="2">
    <location>
        <begin position="419"/>
        <end position="476"/>
    </location>
</feature>
<accession>A0A3M7HY24</accession>
<dbReference type="EMBL" id="QWIQ01000007">
    <property type="protein sequence ID" value="RMZ18134.1"/>
    <property type="molecule type" value="Genomic_DNA"/>
</dbReference>
<evidence type="ECO:0000256" key="1">
    <source>
        <dbReference type="ARBA" id="ARBA00023242"/>
    </source>
</evidence>
<dbReference type="AlphaFoldDB" id="A0A3M7HY24"/>
<evidence type="ECO:0000313" key="5">
    <source>
        <dbReference type="Proteomes" id="UP000281468"/>
    </source>
</evidence>
<dbReference type="InterPro" id="IPR001138">
    <property type="entry name" value="Zn2Cys6_DnaBD"/>
</dbReference>
<reference evidence="4 5" key="1">
    <citation type="journal article" date="2018" name="BMC Genomics">
        <title>Genomic evidence for intraspecific hybridization in a clonal and extremely halotolerant yeast.</title>
        <authorList>
            <person name="Gostincar C."/>
            <person name="Stajich J.E."/>
            <person name="Zupancic J."/>
            <person name="Zalar P."/>
            <person name="Gunde-Cimerman N."/>
        </authorList>
    </citation>
    <scope>NUCLEOTIDE SEQUENCE [LARGE SCALE GENOMIC DNA]</scope>
    <source>
        <strain evidence="4 5">EXF-171</strain>
    </source>
</reference>
<dbReference type="Gene3D" id="4.10.240.10">
    <property type="entry name" value="Zn(2)-C6 fungal-type DNA-binding domain"/>
    <property type="match status" value="1"/>
</dbReference>
<dbReference type="InterPro" id="IPR036864">
    <property type="entry name" value="Zn2-C6_fun-type_DNA-bd_sf"/>
</dbReference>
<dbReference type="CDD" id="cd00067">
    <property type="entry name" value="GAL4"/>
    <property type="match status" value="1"/>
</dbReference>
<organism evidence="4 5">
    <name type="scientific">Hortaea werneckii</name>
    <name type="common">Black yeast</name>
    <name type="synonym">Cladosporium werneckii</name>
    <dbReference type="NCBI Taxonomy" id="91943"/>
    <lineage>
        <taxon>Eukaryota</taxon>
        <taxon>Fungi</taxon>
        <taxon>Dikarya</taxon>
        <taxon>Ascomycota</taxon>
        <taxon>Pezizomycotina</taxon>
        <taxon>Dothideomycetes</taxon>
        <taxon>Dothideomycetidae</taxon>
        <taxon>Mycosphaerellales</taxon>
        <taxon>Teratosphaeriaceae</taxon>
        <taxon>Hortaea</taxon>
    </lineage>
</organism>
<feature type="region of interest" description="Disordered" evidence="2">
    <location>
        <begin position="529"/>
        <end position="615"/>
    </location>
</feature>
<evidence type="ECO:0000256" key="2">
    <source>
        <dbReference type="SAM" id="MobiDB-lite"/>
    </source>
</evidence>
<dbReference type="VEuPathDB" id="FungiDB:BTJ68_03014"/>
<dbReference type="GO" id="GO:0000981">
    <property type="term" value="F:DNA-binding transcription factor activity, RNA polymerase II-specific"/>
    <property type="evidence" value="ECO:0007669"/>
    <property type="project" value="InterPro"/>
</dbReference>
<dbReference type="SMART" id="SM00066">
    <property type="entry name" value="GAL4"/>
    <property type="match status" value="1"/>
</dbReference>
<evidence type="ECO:0000313" key="4">
    <source>
        <dbReference type="EMBL" id="RMZ18134.1"/>
    </source>
</evidence>
<dbReference type="Proteomes" id="UP000281468">
    <property type="component" value="Unassembled WGS sequence"/>
</dbReference>
<feature type="region of interest" description="Disordered" evidence="2">
    <location>
        <begin position="201"/>
        <end position="220"/>
    </location>
</feature>
<keyword evidence="1" id="KW-0539">Nucleus</keyword>
<dbReference type="SUPFAM" id="SSF57701">
    <property type="entry name" value="Zn2/Cys6 DNA-binding domain"/>
    <property type="match status" value="1"/>
</dbReference>
<feature type="region of interest" description="Disordered" evidence="2">
    <location>
        <begin position="378"/>
        <end position="399"/>
    </location>
</feature>
<dbReference type="PROSITE" id="PS50048">
    <property type="entry name" value="ZN2_CY6_FUNGAL_2"/>
    <property type="match status" value="1"/>
</dbReference>
<gene>
    <name evidence="4" type="ORF">D0862_00572</name>
</gene>
<comment type="caution">
    <text evidence="4">The sequence shown here is derived from an EMBL/GenBank/DDBJ whole genome shotgun (WGS) entry which is preliminary data.</text>
</comment>
<feature type="domain" description="Zn(2)-C6 fungal-type" evidence="3">
    <location>
        <begin position="89"/>
        <end position="125"/>
    </location>
</feature>
<dbReference type="Pfam" id="PF00172">
    <property type="entry name" value="Zn_clus"/>
    <property type="match status" value="1"/>
</dbReference>
<evidence type="ECO:0000259" key="3">
    <source>
        <dbReference type="PROSITE" id="PS50048"/>
    </source>
</evidence>
<feature type="region of interest" description="Disordered" evidence="2">
    <location>
        <begin position="488"/>
        <end position="511"/>
    </location>
</feature>
<dbReference type="GO" id="GO:0008270">
    <property type="term" value="F:zinc ion binding"/>
    <property type="evidence" value="ECO:0007669"/>
    <property type="project" value="InterPro"/>
</dbReference>
<sequence length="615" mass="66155">MSPEMMMTQSFHGFGEYDSHYQSSQQRSTSTPGYYDRLTPYSSVAHYANYDHARHELRPGYGGRSVTRQIHETEPDIAPGTARRRISVACSRCRRRKIKCSGNPGDGTGCQACRASGADVSACHFNRVNSHELSMTGVEVYPPGSIAGNTLHSAAYASDTGSVTGAGWIGTHHQPMQRPSLPTLHTRSSFVDGYDQYENSPVDSYTHASSSMPRQDSYSSSYPGYENYRAWSTSSAMMSTPASAGYHEQPSSYSFGNLTAPFPQHGGSRLPSVTSDTFGSMNMSSLHSSLPVHTAQERRLPAPYTITYPNAQTQHPSTQQLPDIRTIGSISSEPRVHIHGIHSRNAMPWSSEPTPMSATAVSNPSIPPAKGVPGLATAFQSQSRPQYPHQGHQDQSQNAVGVSEPAFGYQFPMVQTNCPRTSSPNVSPALASGPPGCESFPSTASSSSSTTSMQIPCSSSLSHAQSSHIQLDSRPQNHRDLPALHVETSEGPHQSAEPPMHPSLISPSNPDAALPASLYSFSTDSGNGISTTLPTSTTADRPITASGDNDQSSTGGLSSMSAPTNYNPTPGPRHSQSHRGQHSAHPEILRSQSSFERQRAQTAHRMSVHSLNARY</sequence>
<feature type="compositionally biased region" description="Polar residues" evidence="2">
    <location>
        <begin position="529"/>
        <end position="539"/>
    </location>
</feature>
<protein>
    <recommendedName>
        <fullName evidence="3">Zn(2)-C6 fungal-type domain-containing protein</fullName>
    </recommendedName>
</protein>
<name>A0A3M7HY24_HORWE</name>
<feature type="compositionally biased region" description="Low complexity" evidence="2">
    <location>
        <begin position="439"/>
        <end position="470"/>
    </location>
</feature>
<proteinExistence type="predicted"/>
<feature type="compositionally biased region" description="Polar residues" evidence="2">
    <location>
        <begin position="546"/>
        <end position="568"/>
    </location>
</feature>